<feature type="compositionally biased region" description="Low complexity" evidence="1">
    <location>
        <begin position="51"/>
        <end position="62"/>
    </location>
</feature>
<feature type="compositionally biased region" description="Low complexity" evidence="1">
    <location>
        <begin position="194"/>
        <end position="207"/>
    </location>
</feature>
<feature type="compositionally biased region" description="Low complexity" evidence="1">
    <location>
        <begin position="377"/>
        <end position="396"/>
    </location>
</feature>
<feature type="region of interest" description="Disordered" evidence="1">
    <location>
        <begin position="238"/>
        <end position="259"/>
    </location>
</feature>
<feature type="region of interest" description="Disordered" evidence="1">
    <location>
        <begin position="178"/>
        <end position="207"/>
    </location>
</feature>
<feature type="region of interest" description="Disordered" evidence="1">
    <location>
        <begin position="434"/>
        <end position="455"/>
    </location>
</feature>
<name>A0ABP0CBM7_9PEZI</name>
<feature type="region of interest" description="Disordered" evidence="1">
    <location>
        <begin position="311"/>
        <end position="396"/>
    </location>
</feature>
<feature type="region of interest" description="Disordered" evidence="1">
    <location>
        <begin position="126"/>
        <end position="156"/>
    </location>
</feature>
<sequence>MAIKTTTAAAMQHGHRRRLRQHAMLPLGKRSSQLAARFMAEKRIKHEQRQIQKQQEQQKQEQSMSIVSSATATPEPTTPPTKHQGTMPTNENKQSLQHILGRNFDDKDRSAADILATLYQTGLLDRQTPTASERSASGTATPVDGDDVQPSEVALPSMQQTEVMLEVWWSEGNKKASKTASSAEKAESIVDEQAASSPMTPALSASSSASARSSFSVDSQAKEDNHFHHSVYNRQTSPASQYAHMPSPSGPPPPPYDQWRKSIAVADSSALTPAVSAAPKALPLAQPQPRAAVQQQHQSPFSTYEQNYFCSSRQSQNSHGQEATGPNGMPSPPQSPTDAGRPSEFSNSSSNKPMLPTLPPLSSTLPTPPQSFSASMQPQQPEYQPQAAYSSSSSAYQPRFHHQFELPAPMPTVHRRSIVNEDIATTVLTLPGLGSSSSSAREPLTPVSPLTLPSAFGRRSTMPAMPSMASMMNNTSQYHSHYHNSHHHDLSPRMAAKLDARRARMSASAASSSSAAPASGKKTAMPKPHCNVKYETAELDFIMYQRTTKNRAWDDVTASFNAALPRLRQYADMDYARMGGAGASGASSPDAKAGLDRYRARPERTTPGLQASYYRQRLALPLLNENGLLVFDDATNKQLFTEVMVRDDKSRKKMRRMTSSASLTAAGPTASSSSSSTTTTATGGKGVSPDDARVHLVLYFPERVTYYDYWFVSEEDKALARQRTYERNMQRHQRGLPSWHPGNDDPESGILTRSKD</sequence>
<dbReference type="Proteomes" id="UP001642406">
    <property type="component" value="Unassembled WGS sequence"/>
</dbReference>
<feature type="compositionally biased region" description="Polar residues" evidence="1">
    <location>
        <begin position="311"/>
        <end position="321"/>
    </location>
</feature>
<feature type="compositionally biased region" description="Polar residues" evidence="1">
    <location>
        <begin position="127"/>
        <end position="140"/>
    </location>
</feature>
<feature type="compositionally biased region" description="Polar residues" evidence="1">
    <location>
        <begin position="83"/>
        <end position="93"/>
    </location>
</feature>
<proteinExistence type="predicted"/>
<evidence type="ECO:0000313" key="2">
    <source>
        <dbReference type="EMBL" id="CAK7229233.1"/>
    </source>
</evidence>
<evidence type="ECO:0000313" key="3">
    <source>
        <dbReference type="Proteomes" id="UP001642406"/>
    </source>
</evidence>
<gene>
    <name evidence="2" type="ORF">SBRCBS47491_007176</name>
</gene>
<protein>
    <submittedName>
        <fullName evidence="2">Uncharacterized protein</fullName>
    </submittedName>
</protein>
<dbReference type="EMBL" id="CAWUHC010000078">
    <property type="protein sequence ID" value="CAK7229233.1"/>
    <property type="molecule type" value="Genomic_DNA"/>
</dbReference>
<feature type="compositionally biased region" description="Low complexity" evidence="1">
    <location>
        <begin position="435"/>
        <end position="455"/>
    </location>
</feature>
<accession>A0ABP0CBM7</accession>
<reference evidence="2 3" key="1">
    <citation type="submission" date="2024-01" db="EMBL/GenBank/DDBJ databases">
        <authorList>
            <person name="Allen C."/>
            <person name="Tagirdzhanova G."/>
        </authorList>
    </citation>
    <scope>NUCLEOTIDE SEQUENCE [LARGE SCALE GENOMIC DNA]</scope>
</reference>
<feature type="compositionally biased region" description="Low complexity" evidence="1">
    <location>
        <begin position="657"/>
        <end position="682"/>
    </location>
</feature>
<feature type="region of interest" description="Disordered" evidence="1">
    <location>
        <begin position="729"/>
        <end position="756"/>
    </location>
</feature>
<feature type="compositionally biased region" description="Low complexity" evidence="1">
    <location>
        <begin position="505"/>
        <end position="519"/>
    </location>
</feature>
<feature type="region of interest" description="Disordered" evidence="1">
    <location>
        <begin position="43"/>
        <end position="93"/>
    </location>
</feature>
<keyword evidence="3" id="KW-1185">Reference proteome</keyword>
<evidence type="ECO:0000256" key="1">
    <source>
        <dbReference type="SAM" id="MobiDB-lite"/>
    </source>
</evidence>
<feature type="region of interest" description="Disordered" evidence="1">
    <location>
        <begin position="650"/>
        <end position="688"/>
    </location>
</feature>
<comment type="caution">
    <text evidence="2">The sequence shown here is derived from an EMBL/GenBank/DDBJ whole genome shotgun (WGS) entry which is preliminary data.</text>
</comment>
<feature type="region of interest" description="Disordered" evidence="1">
    <location>
        <begin position="1"/>
        <end position="21"/>
    </location>
</feature>
<organism evidence="2 3">
    <name type="scientific">Sporothrix bragantina</name>
    <dbReference type="NCBI Taxonomy" id="671064"/>
    <lineage>
        <taxon>Eukaryota</taxon>
        <taxon>Fungi</taxon>
        <taxon>Dikarya</taxon>
        <taxon>Ascomycota</taxon>
        <taxon>Pezizomycotina</taxon>
        <taxon>Sordariomycetes</taxon>
        <taxon>Sordariomycetidae</taxon>
        <taxon>Ophiostomatales</taxon>
        <taxon>Ophiostomataceae</taxon>
        <taxon>Sporothrix</taxon>
    </lineage>
</organism>
<feature type="region of interest" description="Disordered" evidence="1">
    <location>
        <begin position="499"/>
        <end position="529"/>
    </location>
</feature>